<feature type="domain" description="Nitroreductase" evidence="4">
    <location>
        <begin position="27"/>
        <end position="193"/>
    </location>
</feature>
<dbReference type="EMBL" id="JAUSVK010000001">
    <property type="protein sequence ID" value="MDQ0392705.1"/>
    <property type="molecule type" value="Genomic_DNA"/>
</dbReference>
<dbReference type="Proteomes" id="UP001237448">
    <property type="component" value="Unassembled WGS sequence"/>
</dbReference>
<dbReference type="PANTHER" id="PTHR23026">
    <property type="entry name" value="NADPH NITROREDUCTASE"/>
    <property type="match status" value="1"/>
</dbReference>
<comment type="caution">
    <text evidence="5">The sequence shown here is derived from an EMBL/GenBank/DDBJ whole genome shotgun (WGS) entry which is preliminary data.</text>
</comment>
<keyword evidence="3 5" id="KW-0560">Oxidoreductase</keyword>
<dbReference type="Pfam" id="PF00881">
    <property type="entry name" value="Nitroreductase"/>
    <property type="match status" value="1"/>
</dbReference>
<protein>
    <submittedName>
        <fullName evidence="5">5,6-dimethylbenzimidazole synthase</fullName>
        <ecNumber evidence="5">1.13.11.79</ecNumber>
    </submittedName>
</protein>
<evidence type="ECO:0000259" key="4">
    <source>
        <dbReference type="Pfam" id="PF00881"/>
    </source>
</evidence>
<dbReference type="GO" id="GO:0102919">
    <property type="term" value="F:5,6-dimethylbenzimidazole synthase activity"/>
    <property type="evidence" value="ECO:0007669"/>
    <property type="project" value="UniProtKB-EC"/>
</dbReference>
<evidence type="ECO:0000256" key="1">
    <source>
        <dbReference type="ARBA" id="ARBA00022630"/>
    </source>
</evidence>
<name>A0ABU0FDM8_9HYPH</name>
<dbReference type="InterPro" id="IPR012825">
    <property type="entry name" value="BluB"/>
</dbReference>
<gene>
    <name evidence="5" type="ORF">J3R73_002497</name>
</gene>
<sequence length="261" mass="28411">MDDPGGALAPSAPFSSADRDAVYRAIFTRRDVRSQFRPDPVPDEVLARILDAGHHAPSVGFMQPWSFLVLRSAETRRRVQALFEAANAEAAAMFPPEKQALYRSLKLEGIVEAPLNLCITCDPDRAGPVVLGRTHDKAMDAYSTVCAVQNIWLAARAEGVGIGWVSILDGARLKQILAIPPRVTLVAYLCLGYVQEAYTRPELEVKGWRRRLPPEDVVHFEGWGRSLPDEPLLSLMRTGMADRLGLGEAACAPGAGQADPG</sequence>
<accession>A0ABU0FDM8</accession>
<dbReference type="InterPro" id="IPR029479">
    <property type="entry name" value="Nitroreductase"/>
</dbReference>
<keyword evidence="1" id="KW-0285">Flavoprotein</keyword>
<keyword evidence="2" id="KW-0288">FMN</keyword>
<dbReference type="Gene3D" id="3.40.109.10">
    <property type="entry name" value="NADH Oxidase"/>
    <property type="match status" value="1"/>
</dbReference>
<dbReference type="InterPro" id="IPR000415">
    <property type="entry name" value="Nitroreductase-like"/>
</dbReference>
<dbReference type="InterPro" id="IPR050627">
    <property type="entry name" value="Nitroreductase/BluB"/>
</dbReference>
<proteinExistence type="predicted"/>
<evidence type="ECO:0000313" key="5">
    <source>
        <dbReference type="EMBL" id="MDQ0392705.1"/>
    </source>
</evidence>
<dbReference type="PANTHER" id="PTHR23026:SF90">
    <property type="entry name" value="IODOTYROSINE DEIODINASE 1"/>
    <property type="match status" value="1"/>
</dbReference>
<evidence type="ECO:0000256" key="2">
    <source>
        <dbReference type="ARBA" id="ARBA00022643"/>
    </source>
</evidence>
<dbReference type="RefSeq" id="WP_307426982.1">
    <property type="nucleotide sequence ID" value="NZ_JAUSVK010000001.1"/>
</dbReference>
<dbReference type="CDD" id="cd02145">
    <property type="entry name" value="BluB"/>
    <property type="match status" value="1"/>
</dbReference>
<dbReference type="NCBIfam" id="TIGR02476">
    <property type="entry name" value="BluB"/>
    <property type="match status" value="1"/>
</dbReference>
<organism evidence="5 6">
    <name type="scientific">Labrys monachus</name>
    <dbReference type="NCBI Taxonomy" id="217067"/>
    <lineage>
        <taxon>Bacteria</taxon>
        <taxon>Pseudomonadati</taxon>
        <taxon>Pseudomonadota</taxon>
        <taxon>Alphaproteobacteria</taxon>
        <taxon>Hyphomicrobiales</taxon>
        <taxon>Xanthobacteraceae</taxon>
        <taxon>Labrys</taxon>
    </lineage>
</organism>
<dbReference type="EC" id="1.13.11.79" evidence="5"/>
<evidence type="ECO:0000256" key="3">
    <source>
        <dbReference type="ARBA" id="ARBA00023002"/>
    </source>
</evidence>
<dbReference type="SUPFAM" id="SSF55469">
    <property type="entry name" value="FMN-dependent nitroreductase-like"/>
    <property type="match status" value="1"/>
</dbReference>
<evidence type="ECO:0000313" key="6">
    <source>
        <dbReference type="Proteomes" id="UP001237448"/>
    </source>
</evidence>
<reference evidence="5 6" key="1">
    <citation type="submission" date="2023-07" db="EMBL/GenBank/DDBJ databases">
        <title>Genomic Encyclopedia of Type Strains, Phase IV (KMG-IV): sequencing the most valuable type-strain genomes for metagenomic binning, comparative biology and taxonomic classification.</title>
        <authorList>
            <person name="Goeker M."/>
        </authorList>
    </citation>
    <scope>NUCLEOTIDE SEQUENCE [LARGE SCALE GENOMIC DNA]</scope>
    <source>
        <strain evidence="5 6">DSM 5896</strain>
    </source>
</reference>
<keyword evidence="6" id="KW-1185">Reference proteome</keyword>